<dbReference type="EMBL" id="JAOQIO010000034">
    <property type="protein sequence ID" value="MCU6792712.1"/>
    <property type="molecule type" value="Genomic_DNA"/>
</dbReference>
<protein>
    <submittedName>
        <fullName evidence="5">FCD domain-containing protein</fullName>
    </submittedName>
</protein>
<dbReference type="Pfam" id="PF07729">
    <property type="entry name" value="FCD"/>
    <property type="match status" value="1"/>
</dbReference>
<keyword evidence="1" id="KW-0805">Transcription regulation</keyword>
<evidence type="ECO:0000313" key="5">
    <source>
        <dbReference type="EMBL" id="MCU6792712.1"/>
    </source>
</evidence>
<gene>
    <name evidence="5" type="ORF">OB236_11335</name>
</gene>
<evidence type="ECO:0000313" key="6">
    <source>
        <dbReference type="Proteomes" id="UP001652445"/>
    </source>
</evidence>
<dbReference type="RefSeq" id="WP_262684088.1">
    <property type="nucleotide sequence ID" value="NZ_JAOQIO010000034.1"/>
</dbReference>
<proteinExistence type="predicted"/>
<reference evidence="5 6" key="1">
    <citation type="submission" date="2022-09" db="EMBL/GenBank/DDBJ databases">
        <authorList>
            <person name="Han X.L."/>
            <person name="Wang Q."/>
            <person name="Lu T."/>
        </authorList>
    </citation>
    <scope>NUCLEOTIDE SEQUENCE [LARGE SCALE GENOMIC DNA]</scope>
    <source>
        <strain evidence="5 6">WQ 127069</strain>
    </source>
</reference>
<feature type="domain" description="GntR C-terminal" evidence="4">
    <location>
        <begin position="14"/>
        <end position="99"/>
    </location>
</feature>
<keyword evidence="3" id="KW-0804">Transcription</keyword>
<accession>A0ABT2UDN4</accession>
<dbReference type="SUPFAM" id="SSF48008">
    <property type="entry name" value="GntR ligand-binding domain-like"/>
    <property type="match status" value="1"/>
</dbReference>
<dbReference type="Gene3D" id="1.20.120.530">
    <property type="entry name" value="GntR ligand-binding domain-like"/>
    <property type="match status" value="1"/>
</dbReference>
<dbReference type="InterPro" id="IPR008920">
    <property type="entry name" value="TF_FadR/GntR_C"/>
</dbReference>
<keyword evidence="6" id="KW-1185">Reference proteome</keyword>
<evidence type="ECO:0000256" key="1">
    <source>
        <dbReference type="ARBA" id="ARBA00023015"/>
    </source>
</evidence>
<evidence type="ECO:0000259" key="4">
    <source>
        <dbReference type="SMART" id="SM00895"/>
    </source>
</evidence>
<name>A0ABT2UDN4_9BACL</name>
<dbReference type="SMART" id="SM00895">
    <property type="entry name" value="FCD"/>
    <property type="match status" value="1"/>
</dbReference>
<keyword evidence="2" id="KW-0238">DNA-binding</keyword>
<evidence type="ECO:0000256" key="2">
    <source>
        <dbReference type="ARBA" id="ARBA00023125"/>
    </source>
</evidence>
<dbReference type="Proteomes" id="UP001652445">
    <property type="component" value="Unassembled WGS sequence"/>
</dbReference>
<organism evidence="5 6">
    <name type="scientific">Paenibacillus baimaensis</name>
    <dbReference type="NCBI Taxonomy" id="2982185"/>
    <lineage>
        <taxon>Bacteria</taxon>
        <taxon>Bacillati</taxon>
        <taxon>Bacillota</taxon>
        <taxon>Bacilli</taxon>
        <taxon>Bacillales</taxon>
        <taxon>Paenibacillaceae</taxon>
        <taxon>Paenibacillus</taxon>
    </lineage>
</organism>
<evidence type="ECO:0000256" key="3">
    <source>
        <dbReference type="ARBA" id="ARBA00023163"/>
    </source>
</evidence>
<sequence length="99" mass="11172">MEQFGVGRRAEILEVYEVRRMLELEISRLAAIRRGDKDIMRMRSTLDQCAQELNAGDMSAYLNVDIEFHLSVAVASKNSIAATAIRFLVSPIVSRLWSA</sequence>
<comment type="caution">
    <text evidence="5">The sequence shown here is derived from an EMBL/GenBank/DDBJ whole genome shotgun (WGS) entry which is preliminary data.</text>
</comment>
<dbReference type="InterPro" id="IPR011711">
    <property type="entry name" value="GntR_C"/>
</dbReference>